<evidence type="ECO:0000313" key="3">
    <source>
        <dbReference type="Proteomes" id="UP001529510"/>
    </source>
</evidence>
<accession>A0ABD0RTD4</accession>
<proteinExistence type="predicted"/>
<evidence type="ECO:0000313" key="2">
    <source>
        <dbReference type="EMBL" id="KAL0201078.1"/>
    </source>
</evidence>
<evidence type="ECO:0000256" key="1">
    <source>
        <dbReference type="SAM" id="MobiDB-lite"/>
    </source>
</evidence>
<feature type="region of interest" description="Disordered" evidence="1">
    <location>
        <begin position="1"/>
        <end position="58"/>
    </location>
</feature>
<dbReference type="Proteomes" id="UP001529510">
    <property type="component" value="Unassembled WGS sequence"/>
</dbReference>
<protein>
    <submittedName>
        <fullName evidence="2">Uncharacterized protein</fullName>
    </submittedName>
</protein>
<dbReference type="EMBL" id="JAMKFB020000002">
    <property type="protein sequence ID" value="KAL0201078.1"/>
    <property type="molecule type" value="Genomic_DNA"/>
</dbReference>
<feature type="non-terminal residue" evidence="2">
    <location>
        <position position="58"/>
    </location>
</feature>
<keyword evidence="3" id="KW-1185">Reference proteome</keyword>
<dbReference type="AlphaFoldDB" id="A0ABD0RTD4"/>
<sequence>MPQTNKFKSAAACGAAQSAGPDRGEALRDPNAPPGDSGGDDNHGDPQIIKSPSDPKQY</sequence>
<feature type="compositionally biased region" description="Low complexity" evidence="1">
    <location>
        <begin position="9"/>
        <end position="20"/>
    </location>
</feature>
<comment type="caution">
    <text evidence="2">The sequence shown here is derived from an EMBL/GenBank/DDBJ whole genome shotgun (WGS) entry which is preliminary data.</text>
</comment>
<name>A0ABD0RTD4_CIRMR</name>
<gene>
    <name evidence="2" type="ORF">M9458_004265</name>
</gene>
<reference evidence="2 3" key="1">
    <citation type="submission" date="2024-05" db="EMBL/GenBank/DDBJ databases">
        <title>Genome sequencing and assembly of Indian major carp, Cirrhinus mrigala (Hamilton, 1822).</title>
        <authorList>
            <person name="Mohindra V."/>
            <person name="Chowdhury L.M."/>
            <person name="Lal K."/>
            <person name="Jena J.K."/>
        </authorList>
    </citation>
    <scope>NUCLEOTIDE SEQUENCE [LARGE SCALE GENOMIC DNA]</scope>
    <source>
        <strain evidence="2">CM1030</strain>
        <tissue evidence="2">Blood</tissue>
    </source>
</reference>
<organism evidence="2 3">
    <name type="scientific">Cirrhinus mrigala</name>
    <name type="common">Mrigala</name>
    <dbReference type="NCBI Taxonomy" id="683832"/>
    <lineage>
        <taxon>Eukaryota</taxon>
        <taxon>Metazoa</taxon>
        <taxon>Chordata</taxon>
        <taxon>Craniata</taxon>
        <taxon>Vertebrata</taxon>
        <taxon>Euteleostomi</taxon>
        <taxon>Actinopterygii</taxon>
        <taxon>Neopterygii</taxon>
        <taxon>Teleostei</taxon>
        <taxon>Ostariophysi</taxon>
        <taxon>Cypriniformes</taxon>
        <taxon>Cyprinidae</taxon>
        <taxon>Labeoninae</taxon>
        <taxon>Labeonini</taxon>
        <taxon>Cirrhinus</taxon>
    </lineage>
</organism>